<evidence type="ECO:0000256" key="3">
    <source>
        <dbReference type="ARBA" id="ARBA00022723"/>
    </source>
</evidence>
<dbReference type="CDD" id="cd11041">
    <property type="entry name" value="CYP503A1-like"/>
    <property type="match status" value="1"/>
</dbReference>
<accession>A0A364N0T1</accession>
<reference evidence="8" key="1">
    <citation type="submission" date="2018-05" db="EMBL/GenBank/DDBJ databases">
        <title>Draft genome sequence of Stemphylium lycopersici strain CIDEFI 213.</title>
        <authorList>
            <person name="Medina R."/>
            <person name="Franco M.E.E."/>
            <person name="Lucentini C.G."/>
            <person name="Saparrat M.C.N."/>
            <person name="Balatti P.A."/>
        </authorList>
    </citation>
    <scope>NUCLEOTIDE SEQUENCE [LARGE SCALE GENOMIC DNA]</scope>
    <source>
        <strain evidence="8">CIDEFI 213</strain>
    </source>
</reference>
<sequence length="327" mass="36867">MPLGWYFVSIALLWLAYQSTHKLWRRNLVRAPLVFSEMDTKTRTNVWMTKCDEVLGAGYKMLKNGLPMFRVTVDDGSEVLILNDRYLKELKMLPDSALNFAAAINSDLLAEYSHVKVAGPVGQHAIRSDLTPRLSRLMPSIASETVFALKHYFPWESGDWTPIIAFEAALNAVAQVSARLFVGEKLCRDPRWLRSSKASTMMAFATILAMKRWPGWVRPLVYRFVPEARELEKARAEAKGLLRAAAKAQLGRGSESPEDFLAHWVISKNPAWAQDYDAQVDLQLELSVAAIHTTTNAFTNMIFDLAAHPEYVQILRDEIKAALAKSQ</sequence>
<evidence type="ECO:0000313" key="8">
    <source>
        <dbReference type="Proteomes" id="UP000249619"/>
    </source>
</evidence>
<dbReference type="GO" id="GO:0005506">
    <property type="term" value="F:iron ion binding"/>
    <property type="evidence" value="ECO:0007669"/>
    <property type="project" value="InterPro"/>
</dbReference>
<gene>
    <name evidence="7" type="ORF">DDE83_005866</name>
</gene>
<dbReference type="Proteomes" id="UP000249619">
    <property type="component" value="Unassembled WGS sequence"/>
</dbReference>
<keyword evidence="3" id="KW-0479">Metal-binding</keyword>
<dbReference type="PANTHER" id="PTHR46206:SF7">
    <property type="entry name" value="P450, PUTATIVE (EUROFUNG)-RELATED"/>
    <property type="match status" value="1"/>
</dbReference>
<organism evidence="7 8">
    <name type="scientific">Stemphylium lycopersici</name>
    <name type="common">Tomato gray leaf spot disease fungus</name>
    <name type="synonym">Thyrospora lycopersici</name>
    <dbReference type="NCBI Taxonomy" id="183478"/>
    <lineage>
        <taxon>Eukaryota</taxon>
        <taxon>Fungi</taxon>
        <taxon>Dikarya</taxon>
        <taxon>Ascomycota</taxon>
        <taxon>Pezizomycotina</taxon>
        <taxon>Dothideomycetes</taxon>
        <taxon>Pleosporomycetidae</taxon>
        <taxon>Pleosporales</taxon>
        <taxon>Pleosporineae</taxon>
        <taxon>Pleosporaceae</taxon>
        <taxon>Stemphylium</taxon>
    </lineage>
</organism>
<comment type="cofactor">
    <cofactor evidence="1">
        <name>heme</name>
        <dbReference type="ChEBI" id="CHEBI:30413"/>
    </cofactor>
</comment>
<evidence type="ECO:0000256" key="1">
    <source>
        <dbReference type="ARBA" id="ARBA00001971"/>
    </source>
</evidence>
<dbReference type="Gene3D" id="1.10.630.10">
    <property type="entry name" value="Cytochrome P450"/>
    <property type="match status" value="1"/>
</dbReference>
<feature type="signal peptide" evidence="6">
    <location>
        <begin position="1"/>
        <end position="18"/>
    </location>
</feature>
<name>A0A364N0T1_STELY</name>
<dbReference type="SUPFAM" id="SSF48264">
    <property type="entry name" value="Cytochrome P450"/>
    <property type="match status" value="1"/>
</dbReference>
<dbReference type="STRING" id="183478.A0A364N0T1"/>
<keyword evidence="4" id="KW-0560">Oxidoreductase</keyword>
<evidence type="ECO:0000256" key="4">
    <source>
        <dbReference type="ARBA" id="ARBA00023002"/>
    </source>
</evidence>
<dbReference type="InterPro" id="IPR036396">
    <property type="entry name" value="Cyt_P450_sf"/>
</dbReference>
<evidence type="ECO:0000313" key="7">
    <source>
        <dbReference type="EMBL" id="RAR08742.1"/>
    </source>
</evidence>
<keyword evidence="5" id="KW-0408">Iron</keyword>
<comment type="caution">
    <text evidence="7">The sequence shown here is derived from an EMBL/GenBank/DDBJ whole genome shotgun (WGS) entry which is preliminary data.</text>
</comment>
<dbReference type="PANTHER" id="PTHR46206">
    <property type="entry name" value="CYTOCHROME P450"/>
    <property type="match status" value="1"/>
</dbReference>
<dbReference type="GO" id="GO:0020037">
    <property type="term" value="F:heme binding"/>
    <property type="evidence" value="ECO:0007669"/>
    <property type="project" value="InterPro"/>
</dbReference>
<dbReference type="Pfam" id="PF00067">
    <property type="entry name" value="p450"/>
    <property type="match status" value="1"/>
</dbReference>
<comment type="similarity">
    <text evidence="2">Belongs to the cytochrome P450 family.</text>
</comment>
<dbReference type="AlphaFoldDB" id="A0A364N0T1"/>
<dbReference type="EMBL" id="QGDH01000083">
    <property type="protein sequence ID" value="RAR08742.1"/>
    <property type="molecule type" value="Genomic_DNA"/>
</dbReference>
<feature type="chain" id="PRO_5016578424" evidence="6">
    <location>
        <begin position="19"/>
        <end position="327"/>
    </location>
</feature>
<protein>
    <submittedName>
        <fullName evidence="7">Cytochrome P450</fullName>
    </submittedName>
</protein>
<keyword evidence="8" id="KW-1185">Reference proteome</keyword>
<dbReference type="InterPro" id="IPR001128">
    <property type="entry name" value="Cyt_P450"/>
</dbReference>
<dbReference type="GO" id="GO:0016705">
    <property type="term" value="F:oxidoreductase activity, acting on paired donors, with incorporation or reduction of molecular oxygen"/>
    <property type="evidence" value="ECO:0007669"/>
    <property type="project" value="InterPro"/>
</dbReference>
<evidence type="ECO:0000256" key="2">
    <source>
        <dbReference type="ARBA" id="ARBA00010617"/>
    </source>
</evidence>
<proteinExistence type="inferred from homology"/>
<dbReference type="GO" id="GO:0004497">
    <property type="term" value="F:monooxygenase activity"/>
    <property type="evidence" value="ECO:0007669"/>
    <property type="project" value="InterPro"/>
</dbReference>
<keyword evidence="6" id="KW-0732">Signal</keyword>
<evidence type="ECO:0000256" key="5">
    <source>
        <dbReference type="ARBA" id="ARBA00023004"/>
    </source>
</evidence>
<evidence type="ECO:0000256" key="6">
    <source>
        <dbReference type="SAM" id="SignalP"/>
    </source>
</evidence>